<gene>
    <name evidence="11" type="ORF">ATL40_0767</name>
</gene>
<comment type="subcellular location">
    <subcellularLocation>
        <location evidence="1">Cell membrane</location>
        <topology evidence="1">Multi-pass membrane protein</topology>
    </subcellularLocation>
</comment>
<dbReference type="GO" id="GO:0042910">
    <property type="term" value="F:xenobiotic transmembrane transporter activity"/>
    <property type="evidence" value="ECO:0007669"/>
    <property type="project" value="InterPro"/>
</dbReference>
<evidence type="ECO:0000256" key="1">
    <source>
        <dbReference type="ARBA" id="ARBA00004651"/>
    </source>
</evidence>
<evidence type="ECO:0000256" key="5">
    <source>
        <dbReference type="ARBA" id="ARBA00022692"/>
    </source>
</evidence>
<evidence type="ECO:0000256" key="8">
    <source>
        <dbReference type="SAM" id="MobiDB-lite"/>
    </source>
</evidence>
<feature type="transmembrane region" description="Helical" evidence="9">
    <location>
        <begin position="291"/>
        <end position="310"/>
    </location>
</feature>
<feature type="transmembrane region" description="Helical" evidence="9">
    <location>
        <begin position="361"/>
        <end position="379"/>
    </location>
</feature>
<dbReference type="PROSITE" id="PS00216">
    <property type="entry name" value="SUGAR_TRANSPORT_1"/>
    <property type="match status" value="1"/>
</dbReference>
<dbReference type="InterPro" id="IPR036259">
    <property type="entry name" value="MFS_trans_sf"/>
</dbReference>
<dbReference type="EMBL" id="PDJD01000001">
    <property type="protein sequence ID" value="PFG19210.1"/>
    <property type="molecule type" value="Genomic_DNA"/>
</dbReference>
<dbReference type="Gene3D" id="1.20.1720.10">
    <property type="entry name" value="Multidrug resistance protein D"/>
    <property type="match status" value="1"/>
</dbReference>
<keyword evidence="6 9" id="KW-1133">Transmembrane helix</keyword>
<feature type="transmembrane region" description="Helical" evidence="9">
    <location>
        <begin position="212"/>
        <end position="236"/>
    </location>
</feature>
<proteinExistence type="inferred from homology"/>
<dbReference type="Pfam" id="PF07690">
    <property type="entry name" value="MFS_1"/>
    <property type="match status" value="1"/>
</dbReference>
<evidence type="ECO:0000313" key="12">
    <source>
        <dbReference type="Proteomes" id="UP000224915"/>
    </source>
</evidence>
<evidence type="ECO:0000256" key="9">
    <source>
        <dbReference type="SAM" id="Phobius"/>
    </source>
</evidence>
<feature type="transmembrane region" description="Helical" evidence="9">
    <location>
        <begin position="385"/>
        <end position="402"/>
    </location>
</feature>
<name>A0A2A9D034_9MICO</name>
<keyword evidence="12" id="KW-1185">Reference proteome</keyword>
<dbReference type="InterPro" id="IPR005829">
    <property type="entry name" value="Sugar_transporter_CS"/>
</dbReference>
<dbReference type="CDD" id="cd17320">
    <property type="entry name" value="MFS_MdfA_MDR_like"/>
    <property type="match status" value="1"/>
</dbReference>
<dbReference type="PANTHER" id="PTHR23502:SF132">
    <property type="entry name" value="POLYAMINE TRANSPORTER 2-RELATED"/>
    <property type="match status" value="1"/>
</dbReference>
<feature type="transmembrane region" description="Helical" evidence="9">
    <location>
        <begin position="414"/>
        <end position="435"/>
    </location>
</feature>
<dbReference type="PROSITE" id="PS50850">
    <property type="entry name" value="MFS"/>
    <property type="match status" value="1"/>
</dbReference>
<keyword evidence="7 9" id="KW-0472">Membrane</keyword>
<dbReference type="InterPro" id="IPR011701">
    <property type="entry name" value="MFS"/>
</dbReference>
<feature type="domain" description="Major facilitator superfamily (MFS) profile" evidence="10">
    <location>
        <begin position="86"/>
        <end position="472"/>
    </location>
</feature>
<evidence type="ECO:0000256" key="3">
    <source>
        <dbReference type="ARBA" id="ARBA00022448"/>
    </source>
</evidence>
<feature type="transmembrane region" description="Helical" evidence="9">
    <location>
        <begin position="122"/>
        <end position="143"/>
    </location>
</feature>
<evidence type="ECO:0000256" key="2">
    <source>
        <dbReference type="ARBA" id="ARBA00006236"/>
    </source>
</evidence>
<evidence type="ECO:0000256" key="7">
    <source>
        <dbReference type="ARBA" id="ARBA00023136"/>
    </source>
</evidence>
<keyword evidence="4" id="KW-1003">Cell membrane</keyword>
<dbReference type="InterPro" id="IPR020846">
    <property type="entry name" value="MFS_dom"/>
</dbReference>
<reference evidence="11 12" key="1">
    <citation type="submission" date="2017-10" db="EMBL/GenBank/DDBJ databases">
        <title>Sequencing the genomes of 1000 actinobacteria strains.</title>
        <authorList>
            <person name="Klenk H.-P."/>
        </authorList>
    </citation>
    <scope>NUCLEOTIDE SEQUENCE [LARGE SCALE GENOMIC DNA]</scope>
    <source>
        <strain evidence="11 12">DSM 21801</strain>
    </source>
</reference>
<dbReference type="PANTHER" id="PTHR23502">
    <property type="entry name" value="MAJOR FACILITATOR SUPERFAMILY"/>
    <property type="match status" value="1"/>
</dbReference>
<dbReference type="RefSeq" id="WP_245866685.1">
    <property type="nucleotide sequence ID" value="NZ_PDJD01000001.1"/>
</dbReference>
<feature type="transmembrane region" description="Helical" evidence="9">
    <location>
        <begin position="87"/>
        <end position="107"/>
    </location>
</feature>
<dbReference type="Proteomes" id="UP000224915">
    <property type="component" value="Unassembled WGS sequence"/>
</dbReference>
<evidence type="ECO:0000256" key="4">
    <source>
        <dbReference type="ARBA" id="ARBA00022475"/>
    </source>
</evidence>
<comment type="similarity">
    <text evidence="2">Belongs to the major facilitator superfamily. Bcr/CmlA family.</text>
</comment>
<dbReference type="GO" id="GO:1990961">
    <property type="term" value="P:xenobiotic detoxification by transmembrane export across the plasma membrane"/>
    <property type="evidence" value="ECO:0007669"/>
    <property type="project" value="InterPro"/>
</dbReference>
<dbReference type="GO" id="GO:0005886">
    <property type="term" value="C:plasma membrane"/>
    <property type="evidence" value="ECO:0007669"/>
    <property type="project" value="UniProtKB-SubCell"/>
</dbReference>
<comment type="caution">
    <text evidence="11">The sequence shown here is derived from an EMBL/GenBank/DDBJ whole genome shotgun (WGS) entry which is preliminary data.</text>
</comment>
<feature type="transmembrane region" description="Helical" evidence="9">
    <location>
        <begin position="330"/>
        <end position="349"/>
    </location>
</feature>
<evidence type="ECO:0000256" key="6">
    <source>
        <dbReference type="ARBA" id="ARBA00022989"/>
    </source>
</evidence>
<protein>
    <submittedName>
        <fullName evidence="11">DHA1 family bicyclomycin/chloramphenicol resistance-like MFS transporter</fullName>
    </submittedName>
</protein>
<feature type="transmembrane region" description="Helical" evidence="9">
    <location>
        <begin position="242"/>
        <end position="262"/>
    </location>
</feature>
<feature type="region of interest" description="Disordered" evidence="8">
    <location>
        <begin position="1"/>
        <end position="79"/>
    </location>
</feature>
<evidence type="ECO:0000259" key="10">
    <source>
        <dbReference type="PROSITE" id="PS50850"/>
    </source>
</evidence>
<organism evidence="11 12">
    <name type="scientific">Serinibacter salmoneus</name>
    <dbReference type="NCBI Taxonomy" id="556530"/>
    <lineage>
        <taxon>Bacteria</taxon>
        <taxon>Bacillati</taxon>
        <taxon>Actinomycetota</taxon>
        <taxon>Actinomycetes</taxon>
        <taxon>Micrococcales</taxon>
        <taxon>Beutenbergiaceae</taxon>
        <taxon>Serinibacter</taxon>
    </lineage>
</organism>
<accession>A0A2A9D034</accession>
<feature type="transmembrane region" description="Helical" evidence="9">
    <location>
        <begin position="181"/>
        <end position="200"/>
    </location>
</feature>
<feature type="transmembrane region" description="Helical" evidence="9">
    <location>
        <begin position="155"/>
        <end position="175"/>
    </location>
</feature>
<dbReference type="InterPro" id="IPR004812">
    <property type="entry name" value="Efflux_drug-R_Bcr/CmlA"/>
</dbReference>
<feature type="compositionally biased region" description="Low complexity" evidence="8">
    <location>
        <begin position="69"/>
        <end position="79"/>
    </location>
</feature>
<dbReference type="SUPFAM" id="SSF103473">
    <property type="entry name" value="MFS general substrate transporter"/>
    <property type="match status" value="1"/>
</dbReference>
<evidence type="ECO:0000313" key="11">
    <source>
        <dbReference type="EMBL" id="PFG19210.1"/>
    </source>
</evidence>
<sequence length="481" mass="49093">MSHAPARSHASRSLRRTPAPTACASSAEPRSAVVPEGAAQDAPAVAVTPETQAGPAGPTGPAGPGGTNRAGVGMPAPAARAPRPRPALVGLLGAMAAVFAITVDMYLPSLPRVAAEMQVGEATAQLTISVMMVGAAIGQLVIGPWSDRVGRRLPVIVGGALHSLACALVLFGSGIEVFLGLRLLQGIGAAALGVCAQAFIRDRYSGPVAAATLSRLMLVIGVAPLFAPTVGGFIAAHWGWRTVFGVLAVAGLMVLLAAWRFLPESHPAEKRTGGGVVVALRNYRTLVRDRHFMALAVLPGLVSAALISYVSGSPFVLQNQYGLSANQFALFFAVGGVLLVGMAQINAHLVHRYAPIRIIRLALPVQFASILVLLAAALFGGDNALLFLIPLALAISFQNFVPPNATALALGRHGARAGAAAAVCGSLNALLPAAISPLVGVFGGTGVAMAAVMGASVFTAILVLIFATPAYRRGGWETGRD</sequence>
<feature type="transmembrane region" description="Helical" evidence="9">
    <location>
        <begin position="447"/>
        <end position="471"/>
    </location>
</feature>
<keyword evidence="3" id="KW-0813">Transport</keyword>
<dbReference type="AlphaFoldDB" id="A0A2A9D034"/>
<keyword evidence="5 9" id="KW-0812">Transmembrane</keyword>
<dbReference type="NCBIfam" id="TIGR00710">
    <property type="entry name" value="efflux_Bcr_CflA"/>
    <property type="match status" value="1"/>
</dbReference>